<sequence>MALLVIPHKFHYLPQPLSQSSLSLRAPRLKYSSSTCLTAKSERTELVEREKSGAAILWFKHDLRIDDHPGLHAAAKHRTVVPLYVFDHRILLRFSDEMVELVLLAVEDLRKSLVERGSNLMIRFGHAECVIQKLVKEVKATHIFGEEEAEYNMRSLVDIVKDTLTSEPLIDWRPEVVLWRAPFCGLKNTEVSLPSYNDLKKLQCHYDPPLVPPRLHTFHGALNWGALPSIDDVRKFMTDYLREGKESWLTIKDISADSVLWKQPVKIVKSSVDVIGDLGLSQLEGSCQRIMLKNSVFGTTEGNIVAGGTHVVLDALDAYLRYLEGTTRDDWQEVHKRLQETESRKGASFGALFGSALQVGIISRRRVYYEAAKYEKEKNAGFLSSISYSTATVTAAVETVCSMEWYWLLALRSQANNEGSFSSRFWRWNGYLVQYTVVGREGPAVLLVHGFGAFLEHYRDNLCSIADGGNQVWAITLLGFGKSEKPNIVYTEFMWAELLRDFIIEVVGEPVHLIGNSLGGYLVAIVGGLWPFLLRSVVLINTAGNVDPGYTLMLFSKGRKISGAAWLGARLVLQYLKLSLRGLVKSCYPTRTERADDWLIEEMLRASSDPGSIVVLESVFSLNLAIPLNHLLDRLQEKVLVVQGMKDPIEDSYSKVAMFREHCASVMIKELDAGHCPHDECPEEVNRIVLEWIATIESRQKVVGSS</sequence>
<dbReference type="EMBL" id="BSYO01000008">
    <property type="protein sequence ID" value="GMH08801.1"/>
    <property type="molecule type" value="Genomic_DNA"/>
</dbReference>
<evidence type="ECO:0000313" key="2">
    <source>
        <dbReference type="EMBL" id="GMH08801.1"/>
    </source>
</evidence>
<dbReference type="Pfam" id="PF12697">
    <property type="entry name" value="Abhydrolase_6"/>
    <property type="match status" value="1"/>
</dbReference>
<reference evidence="2" key="1">
    <citation type="submission" date="2023-05" db="EMBL/GenBank/DDBJ databases">
        <title>Nepenthes gracilis genome sequencing.</title>
        <authorList>
            <person name="Fukushima K."/>
        </authorList>
    </citation>
    <scope>NUCLEOTIDE SEQUENCE</scope>
    <source>
        <strain evidence="2">SING2019-196</strain>
    </source>
</reference>
<dbReference type="InterPro" id="IPR036155">
    <property type="entry name" value="Crypto/Photolyase_N_sf"/>
</dbReference>
<dbReference type="Proteomes" id="UP001279734">
    <property type="component" value="Unassembled WGS sequence"/>
</dbReference>
<keyword evidence="3" id="KW-1185">Reference proteome</keyword>
<proteinExistence type="predicted"/>
<dbReference type="Gene3D" id="3.40.50.620">
    <property type="entry name" value="HUPs"/>
    <property type="match status" value="1"/>
</dbReference>
<gene>
    <name evidence="2" type="ORF">Nepgr_010641</name>
</gene>
<comment type="caution">
    <text evidence="2">The sequence shown here is derived from an EMBL/GenBank/DDBJ whole genome shotgun (WGS) entry which is preliminary data.</text>
</comment>
<dbReference type="InterPro" id="IPR006050">
    <property type="entry name" value="DNA_photolyase_N"/>
</dbReference>
<dbReference type="PROSITE" id="PS51645">
    <property type="entry name" value="PHR_CRY_ALPHA_BETA"/>
    <property type="match status" value="1"/>
</dbReference>
<dbReference type="Gene3D" id="3.40.50.1820">
    <property type="entry name" value="alpha/beta hydrolase"/>
    <property type="match status" value="1"/>
</dbReference>
<dbReference type="InterPro" id="IPR014729">
    <property type="entry name" value="Rossmann-like_a/b/a_fold"/>
</dbReference>
<dbReference type="InterPro" id="IPR000073">
    <property type="entry name" value="AB_hydrolase_1"/>
</dbReference>
<protein>
    <recommendedName>
        <fullName evidence="1">Photolyase/cryptochrome alpha/beta domain-containing protein</fullName>
    </recommendedName>
</protein>
<feature type="domain" description="Photolyase/cryptochrome alpha/beta" evidence="1">
    <location>
        <begin position="53"/>
        <end position="178"/>
    </location>
</feature>
<organism evidence="2 3">
    <name type="scientific">Nepenthes gracilis</name>
    <name type="common">Slender pitcher plant</name>
    <dbReference type="NCBI Taxonomy" id="150966"/>
    <lineage>
        <taxon>Eukaryota</taxon>
        <taxon>Viridiplantae</taxon>
        <taxon>Streptophyta</taxon>
        <taxon>Embryophyta</taxon>
        <taxon>Tracheophyta</taxon>
        <taxon>Spermatophyta</taxon>
        <taxon>Magnoliopsida</taxon>
        <taxon>eudicotyledons</taxon>
        <taxon>Gunneridae</taxon>
        <taxon>Pentapetalae</taxon>
        <taxon>Caryophyllales</taxon>
        <taxon>Nepenthaceae</taxon>
        <taxon>Nepenthes</taxon>
    </lineage>
</organism>
<accession>A0AAD3SDK4</accession>
<dbReference type="AlphaFoldDB" id="A0AAD3SDK4"/>
<evidence type="ECO:0000313" key="3">
    <source>
        <dbReference type="Proteomes" id="UP001279734"/>
    </source>
</evidence>
<name>A0AAD3SDK4_NEPGR</name>
<evidence type="ECO:0000259" key="1">
    <source>
        <dbReference type="PROSITE" id="PS51645"/>
    </source>
</evidence>
<dbReference type="Pfam" id="PF00875">
    <property type="entry name" value="DNA_photolyase"/>
    <property type="match status" value="1"/>
</dbReference>
<dbReference type="PANTHER" id="PTHR47832:SF1">
    <property type="entry name" value="DNA PHOTOLYASE"/>
    <property type="match status" value="1"/>
</dbReference>
<dbReference type="SUPFAM" id="SSF53474">
    <property type="entry name" value="alpha/beta-Hydrolases"/>
    <property type="match status" value="1"/>
</dbReference>
<dbReference type="PANTHER" id="PTHR47832">
    <property type="entry name" value="DNA PHOTOLYASE"/>
    <property type="match status" value="1"/>
</dbReference>
<dbReference type="InterPro" id="IPR029058">
    <property type="entry name" value="AB_hydrolase_fold"/>
</dbReference>
<dbReference type="SUPFAM" id="SSF52425">
    <property type="entry name" value="Cryptochrome/photolyase, N-terminal domain"/>
    <property type="match status" value="1"/>
</dbReference>